<dbReference type="InterPro" id="IPR012910">
    <property type="entry name" value="Plug_dom"/>
</dbReference>
<dbReference type="InterPro" id="IPR036942">
    <property type="entry name" value="Beta-barrel_TonB_sf"/>
</dbReference>
<dbReference type="AlphaFoldDB" id="A0A2N6Q590"/>
<evidence type="ECO:0000256" key="2">
    <source>
        <dbReference type="ARBA" id="ARBA00023136"/>
    </source>
</evidence>
<name>A0A2N6Q590_9BACT</name>
<keyword evidence="2 4" id="KW-0472">Membrane</keyword>
<dbReference type="SUPFAM" id="SSF56935">
    <property type="entry name" value="Porins"/>
    <property type="match status" value="1"/>
</dbReference>
<comment type="caution">
    <text evidence="6">The sequence shown here is derived from an EMBL/GenBank/DDBJ whole genome shotgun (WGS) entry which is preliminary data.</text>
</comment>
<dbReference type="InterPro" id="IPR023996">
    <property type="entry name" value="TonB-dep_OMP_SusC/RagA"/>
</dbReference>
<keyword evidence="3" id="KW-0998">Cell outer membrane</keyword>
<evidence type="ECO:0000256" key="1">
    <source>
        <dbReference type="ARBA" id="ARBA00004442"/>
    </source>
</evidence>
<dbReference type="SUPFAM" id="SSF49464">
    <property type="entry name" value="Carboxypeptidase regulatory domain-like"/>
    <property type="match status" value="1"/>
</dbReference>
<feature type="transmembrane region" description="Helical" evidence="4">
    <location>
        <begin position="20"/>
        <end position="43"/>
    </location>
</feature>
<evidence type="ECO:0000313" key="7">
    <source>
        <dbReference type="Proteomes" id="UP000235661"/>
    </source>
</evidence>
<dbReference type="GO" id="GO:0009279">
    <property type="term" value="C:cell outer membrane"/>
    <property type="evidence" value="ECO:0007669"/>
    <property type="project" value="UniProtKB-SubCell"/>
</dbReference>
<gene>
    <name evidence="6" type="ORF">CJ232_07070</name>
</gene>
<protein>
    <submittedName>
        <fullName evidence="6">SusC/RagA family TonB-linked outer membrane protein</fullName>
    </submittedName>
</protein>
<keyword evidence="4" id="KW-0812">Transmembrane</keyword>
<accession>A0A2N6Q590</accession>
<dbReference type="STRING" id="1122992.GCA_000455445_02085"/>
<evidence type="ECO:0000256" key="4">
    <source>
        <dbReference type="SAM" id="Phobius"/>
    </source>
</evidence>
<evidence type="ECO:0000256" key="3">
    <source>
        <dbReference type="ARBA" id="ARBA00023237"/>
    </source>
</evidence>
<dbReference type="Proteomes" id="UP000235661">
    <property type="component" value="Unassembled WGS sequence"/>
</dbReference>
<dbReference type="Gene3D" id="2.170.130.10">
    <property type="entry name" value="TonB-dependent receptor, plug domain"/>
    <property type="match status" value="1"/>
</dbReference>
<dbReference type="InterPro" id="IPR008969">
    <property type="entry name" value="CarboxyPept-like_regulatory"/>
</dbReference>
<keyword evidence="4" id="KW-1133">Transmembrane helix</keyword>
<proteinExistence type="predicted"/>
<reference evidence="6 7" key="1">
    <citation type="submission" date="2017-09" db="EMBL/GenBank/DDBJ databases">
        <title>Bacterial strain isolated from the female urinary microbiota.</title>
        <authorList>
            <person name="Thomas-White K."/>
            <person name="Kumar N."/>
            <person name="Forster S."/>
            <person name="Putonti C."/>
            <person name="Lawley T."/>
            <person name="Wolfe A.J."/>
        </authorList>
    </citation>
    <scope>NUCLEOTIDE SEQUENCE [LARGE SCALE GENOMIC DNA]</scope>
    <source>
        <strain evidence="6 7">UMB0818</strain>
    </source>
</reference>
<comment type="subcellular location">
    <subcellularLocation>
        <location evidence="1">Cell outer membrane</location>
    </subcellularLocation>
</comment>
<dbReference type="Gene3D" id="2.60.40.1120">
    <property type="entry name" value="Carboxypeptidase-like, regulatory domain"/>
    <property type="match status" value="1"/>
</dbReference>
<dbReference type="Pfam" id="PF07715">
    <property type="entry name" value="Plug"/>
    <property type="match status" value="1"/>
</dbReference>
<organism evidence="6 7">
    <name type="scientific">Hoylesella timonensis</name>
    <dbReference type="NCBI Taxonomy" id="386414"/>
    <lineage>
        <taxon>Bacteria</taxon>
        <taxon>Pseudomonadati</taxon>
        <taxon>Bacteroidota</taxon>
        <taxon>Bacteroidia</taxon>
        <taxon>Bacteroidales</taxon>
        <taxon>Prevotellaceae</taxon>
        <taxon>Hoylesella</taxon>
    </lineage>
</organism>
<evidence type="ECO:0000259" key="5">
    <source>
        <dbReference type="Pfam" id="PF07715"/>
    </source>
</evidence>
<evidence type="ECO:0000313" key="6">
    <source>
        <dbReference type="EMBL" id="PMC10145.1"/>
    </source>
</evidence>
<dbReference type="InterPro" id="IPR037066">
    <property type="entry name" value="Plug_dom_sf"/>
</dbReference>
<dbReference type="Gene3D" id="2.40.170.20">
    <property type="entry name" value="TonB-dependent receptor, beta-barrel domain"/>
    <property type="match status" value="1"/>
</dbReference>
<dbReference type="NCBIfam" id="TIGR04056">
    <property type="entry name" value="OMP_RagA_SusC"/>
    <property type="match status" value="1"/>
</dbReference>
<sequence>MLRIKPKHTATTTKIVQMTLLLFGNTLCKKSIFILLCMIGGILNTHAQTSKVFGYVTDTNNEPLIGVSVKVDGTNTMTVTNNEGRFLLSIPRQNSFTVTFSYVGYATKKVKCKDNAPCLNVKLSEDVNQINEVVIRAKSNINAIDLRAKSGAVVNVDMKALKDKPMIDMGLALQGMVPGLMVSNTGELGKAPEIRIRGNSSFRKGNMTNEPLYVLDGKIIAAETFYNLPPQDIASIKVLKNASACALYGVKAANGVLEITSQRGYCGKLTISYSNNIGITGRGKRGVRLMNSSEKLEFERLLQNPATPGYRFSADYYNKYEADNPDKDRLIKEGEVYLNELRKIDTDWFNELIHNNIYQRHSFSLKGGNNSTTYYVSANYANQGGRMKGNDKQRYSVRLSLDQRLGKIGYMMLGVNGAYAKTNTPTGTTFDPTSLVYNLNPYETTSSQLYSYPGQRFKDLLYQFQQDHTDKDVGFSANLTLTPFAGLTLAYIAGADLSFGNNHRFTPATSYSEQHQGIPLLRRGIYSKSQNATTNISSNFRATYNQVINDIHDLTLGANIDYYFYDNEGVGITGYGVGNIDSPSAINHSLQGLRQPEIRNPHDRNAQLGIGVVGGYSLKNIYDFYATYKADASSVLPKKKRWNSAWATGIGWTPTNYSFLKGNKIISALNLKASYGVTANLNGVSVSQTIGTFSFSNKGYDEVRPLELLMLYNKDLKAEQNKSMDAGLTLELFHRITFDANWYNRITEEALLDVPIATSTGFQLMKRNVGILQNNGIELGFNVRIIDNYDSRLNLRANFCYNRNKVIDLYDGNRLYTNEDDILPTYEVGKSYDMLYGLHSLGINPLTGYPVFKTPDNKEKQASEFLTKSDFQSLGHLTPPYNGGLNVDFQYKEFEMNVGFYYTLSGVRQFDYKYVRNKDNANKNAIAGLTEHMWFKQGDEHKIYPTPYYANSVAEENMALYATSRTVGSSNMLKLSMVSLRYRIAGKWLEKHLPFLQFASVGFQGSNLYTWTSFKESDPESGKLSGTLQPVFTFNMNLTF</sequence>
<feature type="domain" description="TonB-dependent receptor plug" evidence="5">
    <location>
        <begin position="147"/>
        <end position="256"/>
    </location>
</feature>
<dbReference type="Pfam" id="PF13715">
    <property type="entry name" value="CarbopepD_reg_2"/>
    <property type="match status" value="1"/>
</dbReference>
<dbReference type="EMBL" id="PNGI01000013">
    <property type="protein sequence ID" value="PMC10145.1"/>
    <property type="molecule type" value="Genomic_DNA"/>
</dbReference>